<proteinExistence type="predicted"/>
<dbReference type="RefSeq" id="WP_168014408.1">
    <property type="nucleotide sequence ID" value="NZ_JAATEP010000026.1"/>
</dbReference>
<feature type="domain" description="WDGH" evidence="2">
    <location>
        <begin position="11"/>
        <end position="92"/>
    </location>
</feature>
<gene>
    <name evidence="3" type="ORF">HCN51_31560</name>
</gene>
<dbReference type="InterPro" id="IPR057362">
    <property type="entry name" value="WDGH"/>
</dbReference>
<dbReference type="EMBL" id="JAATEP010000026">
    <property type="protein sequence ID" value="NJP93922.1"/>
    <property type="molecule type" value="Genomic_DNA"/>
</dbReference>
<evidence type="ECO:0000313" key="4">
    <source>
        <dbReference type="Proteomes" id="UP000696294"/>
    </source>
</evidence>
<organism evidence="3 4">
    <name type="scientific">Nonomuraea composti</name>
    <dbReference type="NCBI Taxonomy" id="2720023"/>
    <lineage>
        <taxon>Bacteria</taxon>
        <taxon>Bacillati</taxon>
        <taxon>Actinomycetota</taxon>
        <taxon>Actinomycetes</taxon>
        <taxon>Streptosporangiales</taxon>
        <taxon>Streptosporangiaceae</taxon>
        <taxon>Nonomuraea</taxon>
    </lineage>
</organism>
<comment type="caution">
    <text evidence="3">The sequence shown here is derived from an EMBL/GenBank/DDBJ whole genome shotgun (WGS) entry which is preliminary data.</text>
</comment>
<feature type="region of interest" description="Disordered" evidence="1">
    <location>
        <begin position="94"/>
        <end position="113"/>
    </location>
</feature>
<evidence type="ECO:0000313" key="3">
    <source>
        <dbReference type="EMBL" id="NJP93922.1"/>
    </source>
</evidence>
<name>A0ABX1BBM2_9ACTN</name>
<dbReference type="Pfam" id="PF25311">
    <property type="entry name" value="WDGH"/>
    <property type="match status" value="1"/>
</dbReference>
<protein>
    <recommendedName>
        <fullName evidence="2">WDGH domain-containing protein</fullName>
    </recommendedName>
</protein>
<evidence type="ECO:0000259" key="2">
    <source>
        <dbReference type="Pfam" id="PF25311"/>
    </source>
</evidence>
<evidence type="ECO:0000256" key="1">
    <source>
        <dbReference type="SAM" id="MobiDB-lite"/>
    </source>
</evidence>
<keyword evidence="4" id="KW-1185">Reference proteome</keyword>
<reference evidence="3 4" key="1">
    <citation type="submission" date="2020-03" db="EMBL/GenBank/DDBJ databases">
        <title>WGS of actinomycetes isolated from Thailand.</title>
        <authorList>
            <person name="Thawai C."/>
        </authorList>
    </citation>
    <scope>NUCLEOTIDE SEQUENCE [LARGE SCALE GENOMIC DNA]</scope>
    <source>
        <strain evidence="3 4">FMUSA5-5</strain>
    </source>
</reference>
<sequence>MPITLPAEIGIYRERAFLVAHLAALYPSALVHDADPKNPGWPVIFINTPRGQLSWHLATEDLDLFSHVPVLTGDQAPQWDGHTTLQKYQRLADLTAAMSDTEEGDQHSAGDGP</sequence>
<feature type="compositionally biased region" description="Basic and acidic residues" evidence="1">
    <location>
        <begin position="104"/>
        <end position="113"/>
    </location>
</feature>
<accession>A0ABX1BBM2</accession>
<dbReference type="Proteomes" id="UP000696294">
    <property type="component" value="Unassembled WGS sequence"/>
</dbReference>